<dbReference type="GO" id="GO:0046983">
    <property type="term" value="F:protein dimerization activity"/>
    <property type="evidence" value="ECO:0007669"/>
    <property type="project" value="InterPro"/>
</dbReference>
<keyword evidence="6" id="KW-1185">Reference proteome</keyword>
<reference evidence="5 6" key="1">
    <citation type="submission" date="2016-10" db="EMBL/GenBank/DDBJ databases">
        <title>Genome sequence of Streptomyces gilvigriseus MUSC 26.</title>
        <authorList>
            <person name="Lee L.-H."/>
            <person name="Ser H.-L."/>
        </authorList>
    </citation>
    <scope>NUCLEOTIDE SEQUENCE [LARGE SCALE GENOMIC DNA]</scope>
    <source>
        <strain evidence="5 6">MUSC 26</strain>
    </source>
</reference>
<dbReference type="SUPFAM" id="SSF55874">
    <property type="entry name" value="ATPase domain of HSP90 chaperone/DNA topoisomerase II/histidine kinase"/>
    <property type="match status" value="1"/>
</dbReference>
<dbReference type="PANTHER" id="PTHR24421:SF56">
    <property type="entry name" value="OXYGEN SENSOR HISTIDINE KINASE RESPONSE REGULATOR DOST"/>
    <property type="match status" value="1"/>
</dbReference>
<keyword evidence="2 5" id="KW-0418">Kinase</keyword>
<dbReference type="Pfam" id="PF02518">
    <property type="entry name" value="HATPase_c"/>
    <property type="match status" value="1"/>
</dbReference>
<dbReference type="InterPro" id="IPR036890">
    <property type="entry name" value="HATPase_C_sf"/>
</dbReference>
<protein>
    <submittedName>
        <fullName evidence="5">Histidine kinase</fullName>
    </submittedName>
</protein>
<dbReference type="SUPFAM" id="SSF55781">
    <property type="entry name" value="GAF domain-like"/>
    <property type="match status" value="2"/>
</dbReference>
<dbReference type="Pfam" id="PF07730">
    <property type="entry name" value="HisKA_3"/>
    <property type="match status" value="1"/>
</dbReference>
<evidence type="ECO:0000259" key="4">
    <source>
        <dbReference type="SMART" id="SM00065"/>
    </source>
</evidence>
<dbReference type="AlphaFoldDB" id="A0A1J7CAD5"/>
<dbReference type="Gene3D" id="3.30.565.10">
    <property type="entry name" value="Histidine kinase-like ATPase, C-terminal domain"/>
    <property type="match status" value="1"/>
</dbReference>
<dbReference type="InterPro" id="IPR050482">
    <property type="entry name" value="Sensor_HK_TwoCompSys"/>
</dbReference>
<dbReference type="Gene3D" id="1.20.5.1930">
    <property type="match status" value="1"/>
</dbReference>
<dbReference type="OrthoDB" id="5241249at2"/>
<feature type="domain" description="GAF" evidence="4">
    <location>
        <begin position="228"/>
        <end position="371"/>
    </location>
</feature>
<gene>
    <name evidence="5" type="ORF">BIV57_05590</name>
</gene>
<evidence type="ECO:0000256" key="2">
    <source>
        <dbReference type="ARBA" id="ARBA00022777"/>
    </source>
</evidence>
<evidence type="ECO:0000313" key="5">
    <source>
        <dbReference type="EMBL" id="OIV38476.1"/>
    </source>
</evidence>
<dbReference type="InterPro" id="IPR003018">
    <property type="entry name" value="GAF"/>
</dbReference>
<dbReference type="Proteomes" id="UP000243342">
    <property type="component" value="Unassembled WGS sequence"/>
</dbReference>
<accession>A0A1J7CAD5</accession>
<evidence type="ECO:0000256" key="3">
    <source>
        <dbReference type="ARBA" id="ARBA00023012"/>
    </source>
</evidence>
<proteinExistence type="predicted"/>
<dbReference type="InterPro" id="IPR011712">
    <property type="entry name" value="Sig_transdc_His_kin_sub3_dim/P"/>
</dbReference>
<evidence type="ECO:0000313" key="6">
    <source>
        <dbReference type="Proteomes" id="UP000243342"/>
    </source>
</evidence>
<dbReference type="STRING" id="1428644.BIV57_05590"/>
<comment type="caution">
    <text evidence="5">The sequence shown here is derived from an EMBL/GenBank/DDBJ whole genome shotgun (WGS) entry which is preliminary data.</text>
</comment>
<dbReference type="PANTHER" id="PTHR24421">
    <property type="entry name" value="NITRATE/NITRITE SENSOR PROTEIN NARX-RELATED"/>
    <property type="match status" value="1"/>
</dbReference>
<dbReference type="InterPro" id="IPR029016">
    <property type="entry name" value="GAF-like_dom_sf"/>
</dbReference>
<dbReference type="Gene3D" id="3.30.450.40">
    <property type="match status" value="2"/>
</dbReference>
<keyword evidence="3" id="KW-0902">Two-component regulatory system</keyword>
<dbReference type="RefSeq" id="WP_071655556.1">
    <property type="nucleotide sequence ID" value="NZ_MLCF01000021.1"/>
</dbReference>
<name>A0A1J7CAD5_9ACTN</name>
<dbReference type="GO" id="GO:0016020">
    <property type="term" value="C:membrane"/>
    <property type="evidence" value="ECO:0007669"/>
    <property type="project" value="InterPro"/>
</dbReference>
<dbReference type="GO" id="GO:0000155">
    <property type="term" value="F:phosphorelay sensor kinase activity"/>
    <property type="evidence" value="ECO:0007669"/>
    <property type="project" value="InterPro"/>
</dbReference>
<dbReference type="InterPro" id="IPR003594">
    <property type="entry name" value="HATPase_dom"/>
</dbReference>
<dbReference type="Pfam" id="PF13185">
    <property type="entry name" value="GAF_2"/>
    <property type="match status" value="2"/>
</dbReference>
<sequence length="577" mass="61313">MAPNRAKATRIPTLSTFGLDDLVSEVNERLSLAAATADRMRELLEAIVAVGSGLDQHATLLRIVRTAIDLVGARYGALGVLGPDKTVSDFITVGIDDGTRAEIGDPPVGRGILGALIDDPRPLILDDLSTDPRSVGFPANHPPMHSFIGLPIRVRDTVFGNLYLTEKLDGGHFTAEDLQLLQALAAAAGVAIDNARLYEASRQRERWIAGAAAVTTALLSGEADPEAVGEDPLNVVAEQARRLADSDDAFVLLPLEGGGMGVEAGAGREARDLLGLELPADGTVVRRLAQGDSVLIDDLMTAADVSVPEARAFGPLLALPLSAEDRVLGMLTMVRLPGRPVFTDAERDLAESFASQAALALVFAEAQNTRRRLDVLMDRDRIARDLHDLVIQRLFATGMMLQTAERSVQVPVVREKIDQAVDELDATIQEVRTTIFALQQGPENAPAGLRARVLREVAVIAQGLGFQPSVSFVGPVDARIADPVARNLLAALREMLSNASRHAAASRVEVRVAVEDGRPAQAVLSVADDGVGMAAATRRSGLENLRRRAGSLGGGAEWGVGLDGRGTRVTWRAPLRD</sequence>
<dbReference type="EMBL" id="MLCF01000021">
    <property type="protein sequence ID" value="OIV38476.1"/>
    <property type="molecule type" value="Genomic_DNA"/>
</dbReference>
<organism evidence="5 6">
    <name type="scientific">Mangrovactinospora gilvigrisea</name>
    <dbReference type="NCBI Taxonomy" id="1428644"/>
    <lineage>
        <taxon>Bacteria</taxon>
        <taxon>Bacillati</taxon>
        <taxon>Actinomycetota</taxon>
        <taxon>Actinomycetes</taxon>
        <taxon>Kitasatosporales</taxon>
        <taxon>Streptomycetaceae</taxon>
        <taxon>Mangrovactinospora</taxon>
    </lineage>
</organism>
<keyword evidence="1" id="KW-0808">Transferase</keyword>
<evidence type="ECO:0000256" key="1">
    <source>
        <dbReference type="ARBA" id="ARBA00022679"/>
    </source>
</evidence>
<dbReference type="SMART" id="SM00065">
    <property type="entry name" value="GAF"/>
    <property type="match status" value="2"/>
</dbReference>
<feature type="domain" description="GAF" evidence="4">
    <location>
        <begin position="55"/>
        <end position="202"/>
    </location>
</feature>